<dbReference type="Pfam" id="PF03140">
    <property type="entry name" value="DUF247"/>
    <property type="match status" value="2"/>
</dbReference>
<sequence length="386" mass="44492">MESSTTRVGNNEEHRGCSVIDVAKELLRTEPPLTTQYSCIYTVPPHIRNVNDEAYTPKVISIGPFHSGNERMQFMERHKRRYLISFLERAHQKSFEYWLAYVENLNPNVRSYYANVIKLNDDCLAKVILIDAGFILEILLRYYFNDKWTAEDETLLKPWLSTTMRVDLLLLENQLPFVLLQKIFTEAFPSGQNDNGRADKDDKSEIHLHTATELVEAGLKLSADNSKKCLFDLRYSKGVLEIPSFKVDGHTEILFRNLLALEQCHYPYEAYVSDYIRILEFLIDTGKDVDLLIKNGIMANWLGDNNAVADLFNSLWKNITQVNFNTEYLNLYKHLKVFHNNPVNRWRASLKRDYCSTPCQTAATFAAILLLVLTTAQTVFSILSAV</sequence>
<proteinExistence type="predicted"/>
<dbReference type="PANTHER" id="PTHR31170">
    <property type="entry name" value="BNAC04G53230D PROTEIN"/>
    <property type="match status" value="1"/>
</dbReference>
<keyword evidence="1" id="KW-0472">Membrane</keyword>
<gene>
    <name evidence="2" type="ORF">O6P43_014676</name>
</gene>
<dbReference type="EMBL" id="JARAOO010000006">
    <property type="protein sequence ID" value="KAJ7964948.1"/>
    <property type="molecule type" value="Genomic_DNA"/>
</dbReference>
<comment type="caution">
    <text evidence="2">The sequence shown here is derived from an EMBL/GenBank/DDBJ whole genome shotgun (WGS) entry which is preliminary data.</text>
</comment>
<protein>
    <submittedName>
        <fullName evidence="2">Uncharacterized protein</fullName>
    </submittedName>
</protein>
<keyword evidence="3" id="KW-1185">Reference proteome</keyword>
<evidence type="ECO:0000313" key="2">
    <source>
        <dbReference type="EMBL" id="KAJ7964948.1"/>
    </source>
</evidence>
<dbReference type="Proteomes" id="UP001163823">
    <property type="component" value="Chromosome 6"/>
</dbReference>
<evidence type="ECO:0000313" key="3">
    <source>
        <dbReference type="Proteomes" id="UP001163823"/>
    </source>
</evidence>
<name>A0AAD7PR69_QUISA</name>
<dbReference type="InterPro" id="IPR004158">
    <property type="entry name" value="DUF247_pln"/>
</dbReference>
<keyword evidence="1" id="KW-1133">Transmembrane helix</keyword>
<keyword evidence="1" id="KW-0812">Transmembrane</keyword>
<accession>A0AAD7PR69</accession>
<dbReference type="PANTHER" id="PTHR31170:SF9">
    <property type="entry name" value="PROTEIN, PUTATIVE (DUF247)-RELATED"/>
    <property type="match status" value="1"/>
</dbReference>
<evidence type="ECO:0000256" key="1">
    <source>
        <dbReference type="SAM" id="Phobius"/>
    </source>
</evidence>
<reference evidence="2" key="1">
    <citation type="journal article" date="2023" name="Science">
        <title>Elucidation of the pathway for biosynthesis of saponin adjuvants from the soapbark tree.</title>
        <authorList>
            <person name="Reed J."/>
            <person name="Orme A."/>
            <person name="El-Demerdash A."/>
            <person name="Owen C."/>
            <person name="Martin L.B.B."/>
            <person name="Misra R.C."/>
            <person name="Kikuchi S."/>
            <person name="Rejzek M."/>
            <person name="Martin A.C."/>
            <person name="Harkess A."/>
            <person name="Leebens-Mack J."/>
            <person name="Louveau T."/>
            <person name="Stephenson M.J."/>
            <person name="Osbourn A."/>
        </authorList>
    </citation>
    <scope>NUCLEOTIDE SEQUENCE</scope>
    <source>
        <strain evidence="2">S10</strain>
    </source>
</reference>
<feature type="transmembrane region" description="Helical" evidence="1">
    <location>
        <begin position="362"/>
        <end position="383"/>
    </location>
</feature>
<dbReference type="AlphaFoldDB" id="A0AAD7PR69"/>
<organism evidence="2 3">
    <name type="scientific">Quillaja saponaria</name>
    <name type="common">Soap bark tree</name>
    <dbReference type="NCBI Taxonomy" id="32244"/>
    <lineage>
        <taxon>Eukaryota</taxon>
        <taxon>Viridiplantae</taxon>
        <taxon>Streptophyta</taxon>
        <taxon>Embryophyta</taxon>
        <taxon>Tracheophyta</taxon>
        <taxon>Spermatophyta</taxon>
        <taxon>Magnoliopsida</taxon>
        <taxon>eudicotyledons</taxon>
        <taxon>Gunneridae</taxon>
        <taxon>Pentapetalae</taxon>
        <taxon>rosids</taxon>
        <taxon>fabids</taxon>
        <taxon>Fabales</taxon>
        <taxon>Quillajaceae</taxon>
        <taxon>Quillaja</taxon>
    </lineage>
</organism>